<name>A0ABS5F0P0_9PROT</name>
<comment type="function">
    <text evidence="1 10">Controls the rotational direction of flagella during chemotaxis.</text>
</comment>
<dbReference type="PANTHER" id="PTHR35091">
    <property type="entry name" value="FLAGELLAR PROTEIN FLIL"/>
    <property type="match status" value="1"/>
</dbReference>
<evidence type="ECO:0000256" key="9">
    <source>
        <dbReference type="ARBA" id="ARBA00023136"/>
    </source>
</evidence>
<feature type="transmembrane region" description="Helical" evidence="10">
    <location>
        <begin position="23"/>
        <end position="45"/>
    </location>
</feature>
<evidence type="ECO:0000256" key="6">
    <source>
        <dbReference type="ARBA" id="ARBA00022692"/>
    </source>
</evidence>
<evidence type="ECO:0000256" key="10">
    <source>
        <dbReference type="RuleBase" id="RU364125"/>
    </source>
</evidence>
<comment type="similarity">
    <text evidence="3 10">Belongs to the FliL family.</text>
</comment>
<keyword evidence="9 10" id="KW-0472">Membrane</keyword>
<sequence>MAAEAGKAEGAEAPPARGGRKKLVLLALPLLLAGAGAGLWFSGVFGAGHAAEAPQRAEVPPPAFIDMPEIITNLNVPGRRPVFLKLRSKIEVSRGDEVPAVQAAMPRLMDLFQTYLREMRPEELRGSAGTYRLREELLARANIAVAPARITDVLFIEIIVQ</sequence>
<reference evidence="12" key="1">
    <citation type="journal article" date="2021" name="Syst. Appl. Microbiol.">
        <title>Roseomonas hellenica sp. nov., isolated from roots of wild-growing Alkanna tinctoria.</title>
        <authorList>
            <person name="Rat A."/>
            <person name="Naranjo H.D."/>
            <person name="Lebbe L."/>
            <person name="Cnockaert M."/>
            <person name="Krigas N."/>
            <person name="Grigoriadou K."/>
            <person name="Maloupa E."/>
            <person name="Willems A."/>
        </authorList>
    </citation>
    <scope>NUCLEOTIDE SEQUENCE [LARGE SCALE GENOMIC DNA]</scope>
    <source>
        <strain evidence="12">LMG 31523</strain>
    </source>
</reference>
<dbReference type="RefSeq" id="WP_211853414.1">
    <property type="nucleotide sequence ID" value="NZ_JAAGBB010000017.1"/>
</dbReference>
<evidence type="ECO:0000256" key="1">
    <source>
        <dbReference type="ARBA" id="ARBA00002254"/>
    </source>
</evidence>
<keyword evidence="5 10" id="KW-0145">Chemotaxis</keyword>
<evidence type="ECO:0000256" key="3">
    <source>
        <dbReference type="ARBA" id="ARBA00008281"/>
    </source>
</evidence>
<dbReference type="Proteomes" id="UP001196870">
    <property type="component" value="Unassembled WGS sequence"/>
</dbReference>
<keyword evidence="4" id="KW-1003">Cell membrane</keyword>
<evidence type="ECO:0000256" key="7">
    <source>
        <dbReference type="ARBA" id="ARBA00022779"/>
    </source>
</evidence>
<keyword evidence="10" id="KW-0997">Cell inner membrane</keyword>
<evidence type="ECO:0000256" key="4">
    <source>
        <dbReference type="ARBA" id="ARBA00022475"/>
    </source>
</evidence>
<evidence type="ECO:0000256" key="8">
    <source>
        <dbReference type="ARBA" id="ARBA00022989"/>
    </source>
</evidence>
<keyword evidence="11" id="KW-0282">Flagellum</keyword>
<proteinExistence type="inferred from homology"/>
<dbReference type="Pfam" id="PF03748">
    <property type="entry name" value="FliL"/>
    <property type="match status" value="1"/>
</dbReference>
<keyword evidence="6 10" id="KW-0812">Transmembrane</keyword>
<organism evidence="11 12">
    <name type="scientific">Plastoroseomonas hellenica</name>
    <dbReference type="NCBI Taxonomy" id="2687306"/>
    <lineage>
        <taxon>Bacteria</taxon>
        <taxon>Pseudomonadati</taxon>
        <taxon>Pseudomonadota</taxon>
        <taxon>Alphaproteobacteria</taxon>
        <taxon>Acetobacterales</taxon>
        <taxon>Acetobacteraceae</taxon>
        <taxon>Plastoroseomonas</taxon>
    </lineage>
</organism>
<evidence type="ECO:0000313" key="12">
    <source>
        <dbReference type="Proteomes" id="UP001196870"/>
    </source>
</evidence>
<comment type="caution">
    <text evidence="11">The sequence shown here is derived from an EMBL/GenBank/DDBJ whole genome shotgun (WGS) entry which is preliminary data.</text>
</comment>
<keyword evidence="11" id="KW-0969">Cilium</keyword>
<dbReference type="InterPro" id="IPR005503">
    <property type="entry name" value="FliL"/>
</dbReference>
<evidence type="ECO:0000313" key="11">
    <source>
        <dbReference type="EMBL" id="MBR0665745.1"/>
    </source>
</evidence>
<evidence type="ECO:0000256" key="5">
    <source>
        <dbReference type="ARBA" id="ARBA00022500"/>
    </source>
</evidence>
<protein>
    <recommendedName>
        <fullName evidence="10">Flagellar protein FliL</fullName>
    </recommendedName>
</protein>
<accession>A0ABS5F0P0</accession>
<keyword evidence="11" id="KW-0966">Cell projection</keyword>
<evidence type="ECO:0000256" key="2">
    <source>
        <dbReference type="ARBA" id="ARBA00004162"/>
    </source>
</evidence>
<keyword evidence="8 10" id="KW-1133">Transmembrane helix</keyword>
<keyword evidence="7 10" id="KW-0283">Flagellar rotation</keyword>
<comment type="subcellular location">
    <subcellularLocation>
        <location evidence="10">Cell inner membrane</location>
    </subcellularLocation>
    <subcellularLocation>
        <location evidence="2">Cell membrane</location>
        <topology evidence="2">Single-pass membrane protein</topology>
    </subcellularLocation>
</comment>
<keyword evidence="12" id="KW-1185">Reference proteome</keyword>
<dbReference type="PANTHER" id="PTHR35091:SF2">
    <property type="entry name" value="FLAGELLAR PROTEIN FLIL"/>
    <property type="match status" value="1"/>
</dbReference>
<dbReference type="EMBL" id="JAAGBB010000017">
    <property type="protein sequence ID" value="MBR0665745.1"/>
    <property type="molecule type" value="Genomic_DNA"/>
</dbReference>
<gene>
    <name evidence="11" type="ORF">GXW71_15410</name>
</gene>